<dbReference type="Gene3D" id="3.40.50.1820">
    <property type="entry name" value="alpha/beta hydrolase"/>
    <property type="match status" value="1"/>
</dbReference>
<sequence length="437" mass="50356">MEQKEAFEKAHTKLRSKFYRLLKSYRRDENGIRIKFPSFAMYCSTIRLIKSVLMYDASAEIRVKHMKPVTCPFQKTPPPTKEEIEIMESCPKADIENLEELLEEENLSLYIPSMEDGVEVLLRTDKEYFEETEPPYRLREDEEGNVYSRYVENDQEGQYWLCKSRVSVLILKLKESEKQRKRPAVVFLHSLNKDKESLRPLLKAYASRGYIAISMDTAHHGERALCTDAFRDALIFSWHVAKTLPLYETVWDLMVLADYLTKREDIDPSRIGITGIALGGMYAWFGAFFDTRYAVVVPVIGVQGFRWVADNGKWNDQNDAFKFLFDVARHNLGKDVIDKLTVEKALNRIAPGLLYHFDSPRTIPAIAPRPLLIINGSEDPCCPVASLEVTRSKATEAYEAFQCLDHFKVIVEPGVGHQLTTFQLKEAADWFDKFLNP</sequence>
<proteinExistence type="predicted"/>
<protein>
    <recommendedName>
        <fullName evidence="1">Peptidase S9 prolyl oligopeptidase catalytic domain-containing protein</fullName>
    </recommendedName>
</protein>
<keyword evidence="3" id="KW-1185">Reference proteome</keyword>
<dbReference type="InterPro" id="IPR001375">
    <property type="entry name" value="Peptidase_S9_cat"/>
</dbReference>
<name>A0AAN9MEB9_PHACN</name>
<dbReference type="Proteomes" id="UP001374584">
    <property type="component" value="Unassembled WGS sequence"/>
</dbReference>
<organism evidence="2 3">
    <name type="scientific">Phaseolus coccineus</name>
    <name type="common">Scarlet runner bean</name>
    <name type="synonym">Phaseolus multiflorus</name>
    <dbReference type="NCBI Taxonomy" id="3886"/>
    <lineage>
        <taxon>Eukaryota</taxon>
        <taxon>Viridiplantae</taxon>
        <taxon>Streptophyta</taxon>
        <taxon>Embryophyta</taxon>
        <taxon>Tracheophyta</taxon>
        <taxon>Spermatophyta</taxon>
        <taxon>Magnoliopsida</taxon>
        <taxon>eudicotyledons</taxon>
        <taxon>Gunneridae</taxon>
        <taxon>Pentapetalae</taxon>
        <taxon>rosids</taxon>
        <taxon>fabids</taxon>
        <taxon>Fabales</taxon>
        <taxon>Fabaceae</taxon>
        <taxon>Papilionoideae</taxon>
        <taxon>50 kb inversion clade</taxon>
        <taxon>NPAAA clade</taxon>
        <taxon>indigoferoid/millettioid clade</taxon>
        <taxon>Phaseoleae</taxon>
        <taxon>Phaseolus</taxon>
    </lineage>
</organism>
<dbReference type="AlphaFoldDB" id="A0AAN9MEB9"/>
<dbReference type="InterPro" id="IPR029058">
    <property type="entry name" value="AB_hydrolase_fold"/>
</dbReference>
<dbReference type="PANTHER" id="PTHR47381">
    <property type="entry name" value="ALPHA/BETA-HYDROLASES SUPERFAMILY PROTEIN"/>
    <property type="match status" value="1"/>
</dbReference>
<dbReference type="PANTHER" id="PTHR47381:SF3">
    <property type="entry name" value="ALPHA_BETA-HYDROLASES SUPERFAMILY PROTEIN"/>
    <property type="match status" value="1"/>
</dbReference>
<evidence type="ECO:0000313" key="2">
    <source>
        <dbReference type="EMBL" id="KAK7352857.1"/>
    </source>
</evidence>
<gene>
    <name evidence="2" type="ORF">VNO80_18287</name>
</gene>
<evidence type="ECO:0000313" key="3">
    <source>
        <dbReference type="Proteomes" id="UP001374584"/>
    </source>
</evidence>
<dbReference type="EMBL" id="JAYMYR010000007">
    <property type="protein sequence ID" value="KAK7352857.1"/>
    <property type="molecule type" value="Genomic_DNA"/>
</dbReference>
<reference evidence="2 3" key="1">
    <citation type="submission" date="2024-01" db="EMBL/GenBank/DDBJ databases">
        <title>The genomes of 5 underutilized Papilionoideae crops provide insights into root nodulation and disease resistanc.</title>
        <authorList>
            <person name="Jiang F."/>
        </authorList>
    </citation>
    <scope>NUCLEOTIDE SEQUENCE [LARGE SCALE GENOMIC DNA]</scope>
    <source>
        <strain evidence="2">JINMINGXINNONG_FW02</strain>
        <tissue evidence="2">Leaves</tissue>
    </source>
</reference>
<accession>A0AAN9MEB9</accession>
<comment type="caution">
    <text evidence="2">The sequence shown here is derived from an EMBL/GenBank/DDBJ whole genome shotgun (WGS) entry which is preliminary data.</text>
</comment>
<feature type="domain" description="Peptidase S9 prolyl oligopeptidase catalytic" evidence="1">
    <location>
        <begin position="248"/>
        <end position="418"/>
    </location>
</feature>
<dbReference type="SUPFAM" id="SSF53474">
    <property type="entry name" value="alpha/beta-Hydrolases"/>
    <property type="match status" value="1"/>
</dbReference>
<dbReference type="Pfam" id="PF00326">
    <property type="entry name" value="Peptidase_S9"/>
    <property type="match status" value="1"/>
</dbReference>
<evidence type="ECO:0000259" key="1">
    <source>
        <dbReference type="Pfam" id="PF00326"/>
    </source>
</evidence>